<feature type="region of interest" description="Disordered" evidence="1">
    <location>
        <begin position="1"/>
        <end position="24"/>
    </location>
</feature>
<dbReference type="Pfam" id="PF21806">
    <property type="entry name" value="DUF6879"/>
    <property type="match status" value="1"/>
</dbReference>
<evidence type="ECO:0000256" key="2">
    <source>
        <dbReference type="SAM" id="Phobius"/>
    </source>
</evidence>
<organism evidence="4 5">
    <name type="scientific">Streptomyces cynarae</name>
    <dbReference type="NCBI Taxonomy" id="2981134"/>
    <lineage>
        <taxon>Bacteria</taxon>
        <taxon>Bacillati</taxon>
        <taxon>Actinomycetota</taxon>
        <taxon>Actinomycetes</taxon>
        <taxon>Kitasatosporales</taxon>
        <taxon>Streptomycetaceae</taxon>
        <taxon>Streptomyces</taxon>
    </lineage>
</organism>
<evidence type="ECO:0000313" key="4">
    <source>
        <dbReference type="EMBL" id="UXY19678.1"/>
    </source>
</evidence>
<feature type="domain" description="DUF6879" evidence="3">
    <location>
        <begin position="207"/>
        <end position="319"/>
    </location>
</feature>
<dbReference type="RefSeq" id="WP_263229810.1">
    <property type="nucleotide sequence ID" value="NZ_CP106793.1"/>
</dbReference>
<keyword evidence="2" id="KW-0472">Membrane</keyword>
<proteinExistence type="predicted"/>
<dbReference type="EMBL" id="CP106793">
    <property type="protein sequence ID" value="UXY19678.1"/>
    <property type="molecule type" value="Genomic_DNA"/>
</dbReference>
<reference evidence="4" key="1">
    <citation type="submission" date="2022-10" db="EMBL/GenBank/DDBJ databases">
        <authorList>
            <person name="Mo P."/>
        </authorList>
    </citation>
    <scope>NUCLEOTIDE SEQUENCE</scope>
    <source>
        <strain evidence="4">HUAS 13-4</strain>
    </source>
</reference>
<feature type="compositionally biased region" description="Basic and acidic residues" evidence="1">
    <location>
        <begin position="11"/>
        <end position="22"/>
    </location>
</feature>
<name>A0ABY6E6J5_9ACTN</name>
<keyword evidence="2" id="KW-0812">Transmembrane</keyword>
<gene>
    <name evidence="4" type="ORF">N8I84_13755</name>
</gene>
<evidence type="ECO:0000256" key="1">
    <source>
        <dbReference type="SAM" id="MobiDB-lite"/>
    </source>
</evidence>
<keyword evidence="5" id="KW-1185">Reference proteome</keyword>
<evidence type="ECO:0000259" key="3">
    <source>
        <dbReference type="Pfam" id="PF21806"/>
    </source>
</evidence>
<keyword evidence="2" id="KW-1133">Transmembrane helix</keyword>
<feature type="transmembrane region" description="Helical" evidence="2">
    <location>
        <begin position="27"/>
        <end position="48"/>
    </location>
</feature>
<protein>
    <recommendedName>
        <fullName evidence="3">DUF6879 domain-containing protein</fullName>
    </recommendedName>
</protein>
<dbReference type="Proteomes" id="UP001061298">
    <property type="component" value="Chromosome"/>
</dbReference>
<feature type="transmembrane region" description="Helical" evidence="2">
    <location>
        <begin position="54"/>
        <end position="75"/>
    </location>
</feature>
<dbReference type="InterPro" id="IPR049244">
    <property type="entry name" value="DUF6879"/>
</dbReference>
<accession>A0ABY6E6J5</accession>
<sequence>MTGASGASSGEARRTSRSEEGQHSPNLLRKTLVTAVVAGATYFLTNVLNQDKNAVWQLTVSVVLGGAALIIQYLVDFEQRLNSMEQGLDKYHLEMRREVEGAFVRISEATELFSEVDRSVLRSDGVARLARAYTHVGRQESQLVKDFAQDRIAQLASTMESLSRGSTDCPGEEHDWLIALTACCARTLEATSTPVDRDFWTSEPANRYLKAQEEAVKRGVRVRRLFLVKNPLERTEELEDLCRSQRDLGIDARIAVRSELPQRARLTLTNDFIVFDGQLCYEIEPDVDVVPAKTLLKMTPEHVQERMKRFNVLWEATEPTGPDPLPAPTAASG</sequence>
<evidence type="ECO:0000313" key="5">
    <source>
        <dbReference type="Proteomes" id="UP001061298"/>
    </source>
</evidence>